<name>A0ABS4ET32_9HYPH</name>
<proteinExistence type="predicted"/>
<evidence type="ECO:0000313" key="1">
    <source>
        <dbReference type="EMBL" id="MBP1861109.1"/>
    </source>
</evidence>
<keyword evidence="2" id="KW-1185">Reference proteome</keyword>
<dbReference type="RefSeq" id="WP_234937513.1">
    <property type="nucleotide sequence ID" value="NZ_JAGGJV010000009.1"/>
</dbReference>
<dbReference type="Proteomes" id="UP000823786">
    <property type="component" value="Unassembled WGS sequence"/>
</dbReference>
<accession>A0ABS4ET32</accession>
<dbReference type="EMBL" id="JAGGJV010000009">
    <property type="protein sequence ID" value="MBP1861109.1"/>
    <property type="molecule type" value="Genomic_DNA"/>
</dbReference>
<reference evidence="1 2" key="1">
    <citation type="submission" date="2021-03" db="EMBL/GenBank/DDBJ databases">
        <title>Genomic Encyclopedia of Type Strains, Phase IV (KMG-IV): sequencing the most valuable type-strain genomes for metagenomic binning, comparative biology and taxonomic classification.</title>
        <authorList>
            <person name="Goeker M."/>
        </authorList>
    </citation>
    <scope>NUCLEOTIDE SEQUENCE [LARGE SCALE GENOMIC DNA]</scope>
    <source>
        <strain evidence="1 2">DSM 26427</strain>
    </source>
</reference>
<evidence type="ECO:0000313" key="2">
    <source>
        <dbReference type="Proteomes" id="UP000823786"/>
    </source>
</evidence>
<dbReference type="InterPro" id="IPR007833">
    <property type="entry name" value="Capsule_polysaccharide_synth"/>
</dbReference>
<gene>
    <name evidence="1" type="ORF">J2Z75_004637</name>
</gene>
<comment type="caution">
    <text evidence="1">The sequence shown here is derived from an EMBL/GenBank/DDBJ whole genome shotgun (WGS) entry which is preliminary data.</text>
</comment>
<organism evidence="1 2">
    <name type="scientific">Rhizobium herbae</name>
    <dbReference type="NCBI Taxonomy" id="508661"/>
    <lineage>
        <taxon>Bacteria</taxon>
        <taxon>Pseudomonadati</taxon>
        <taxon>Pseudomonadota</taxon>
        <taxon>Alphaproteobacteria</taxon>
        <taxon>Hyphomicrobiales</taxon>
        <taxon>Rhizobiaceae</taxon>
        <taxon>Rhizobium/Agrobacterium group</taxon>
        <taxon>Rhizobium</taxon>
    </lineage>
</organism>
<protein>
    <submittedName>
        <fullName evidence="1">Capsular polysaccharide export protein</fullName>
    </submittedName>
</protein>
<sequence length="419" mass="47038">MKISKLAKTIYRAITRPLSAKKRNWLNPGTAIPSRNAVPESLSEFLAKGNGAKLDNPPLFAFYFDDRKSYLKKWFPEKTLLLMGMRVDKGMFEKNFKSLLLSNPDSEILSWGYRADKWVYDFANEHCIPLTYCEDGFIRSTGLGNERQQPLSLCFDRQGIYFDARSPSDLETLLSLYDFQRDATLMERAAVCREKLLSLGLSKYNFASPQDIDNIYGPKSGKRILVLGQVETDASIKYGCEKKINNNDAVRLARAENPDAQIIYKPHPDVLHGGKLQVSDPQEVADIATVVYESIPFAQALETIDHVYTITSLGGFEALLRGITVTTLGCPFYSGWGLTDDRQPNPRRKRNLTIDQLFAGAYILYPWYFHPLDNRRIELEEALEVMAQLKAGRDAGIDATPSALMGIALPNVVAASVTT</sequence>
<dbReference type="CDD" id="cd16439">
    <property type="entry name" value="beta_Kdo_transferase_KpsC_2"/>
    <property type="match status" value="1"/>
</dbReference>
<dbReference type="Pfam" id="PF05159">
    <property type="entry name" value="Capsule_synth"/>
    <property type="match status" value="1"/>
</dbReference>